<reference evidence="4" key="1">
    <citation type="journal article" date="2021" name="Genome Biol. Evol.">
        <title>The assembled and annotated genome of the fairy-ring fungus Marasmius oreades.</title>
        <authorList>
            <person name="Hiltunen M."/>
            <person name="Ament-Velasquez S.L."/>
            <person name="Johannesson H."/>
        </authorList>
    </citation>
    <scope>NUCLEOTIDE SEQUENCE</scope>
    <source>
        <strain evidence="4">03SP1</strain>
    </source>
</reference>
<feature type="region of interest" description="Disordered" evidence="2">
    <location>
        <begin position="47"/>
        <end position="84"/>
    </location>
</feature>
<evidence type="ECO:0000313" key="4">
    <source>
        <dbReference type="EMBL" id="KAG7090873.1"/>
    </source>
</evidence>
<dbReference type="PANTHER" id="PTHR31649:SF1">
    <property type="entry name" value="FARNESOIC ACID O-METHYL TRANSFERASE DOMAIN-CONTAINING PROTEIN"/>
    <property type="match status" value="1"/>
</dbReference>
<name>A0A9P7UR02_9AGAR</name>
<comment type="caution">
    <text evidence="4">The sequence shown here is derived from an EMBL/GenBank/DDBJ whole genome shotgun (WGS) entry which is preliminary data.</text>
</comment>
<dbReference type="SMART" id="SM00696">
    <property type="entry name" value="DM9"/>
    <property type="match status" value="2"/>
</dbReference>
<dbReference type="KEGG" id="more:E1B28_009954"/>
<dbReference type="Pfam" id="PF02839">
    <property type="entry name" value="CBM_5_12"/>
    <property type="match status" value="1"/>
</dbReference>
<evidence type="ECO:0000259" key="3">
    <source>
        <dbReference type="SMART" id="SM00495"/>
    </source>
</evidence>
<dbReference type="GeneID" id="66079030"/>
<organism evidence="4 5">
    <name type="scientific">Marasmius oreades</name>
    <name type="common">fairy-ring Marasmius</name>
    <dbReference type="NCBI Taxonomy" id="181124"/>
    <lineage>
        <taxon>Eukaryota</taxon>
        <taxon>Fungi</taxon>
        <taxon>Dikarya</taxon>
        <taxon>Basidiomycota</taxon>
        <taxon>Agaricomycotina</taxon>
        <taxon>Agaricomycetes</taxon>
        <taxon>Agaricomycetidae</taxon>
        <taxon>Agaricales</taxon>
        <taxon>Marasmiineae</taxon>
        <taxon>Marasmiaceae</taxon>
        <taxon>Marasmius</taxon>
    </lineage>
</organism>
<dbReference type="GO" id="GO:0004553">
    <property type="term" value="F:hydrolase activity, hydrolyzing O-glycosyl compounds"/>
    <property type="evidence" value="ECO:0007669"/>
    <property type="project" value="InterPro"/>
</dbReference>
<dbReference type="GO" id="GO:0005975">
    <property type="term" value="P:carbohydrate metabolic process"/>
    <property type="evidence" value="ECO:0007669"/>
    <property type="project" value="InterPro"/>
</dbReference>
<evidence type="ECO:0000313" key="5">
    <source>
        <dbReference type="Proteomes" id="UP001049176"/>
    </source>
</evidence>
<proteinExistence type="predicted"/>
<evidence type="ECO:0000256" key="2">
    <source>
        <dbReference type="SAM" id="MobiDB-lite"/>
    </source>
</evidence>
<dbReference type="GO" id="GO:0030246">
    <property type="term" value="F:carbohydrate binding"/>
    <property type="evidence" value="ECO:0007669"/>
    <property type="project" value="InterPro"/>
</dbReference>
<keyword evidence="5" id="KW-1185">Reference proteome</keyword>
<dbReference type="SMART" id="SM00495">
    <property type="entry name" value="ChtBD3"/>
    <property type="match status" value="1"/>
</dbReference>
<evidence type="ECO:0000256" key="1">
    <source>
        <dbReference type="ARBA" id="ARBA00022801"/>
    </source>
</evidence>
<accession>A0A9P7UR02</accession>
<gene>
    <name evidence="4" type="ORF">E1B28_009954</name>
</gene>
<dbReference type="Pfam" id="PF11901">
    <property type="entry name" value="DM9"/>
    <property type="match status" value="1"/>
</dbReference>
<feature type="domain" description="Chitin-binding type-3" evidence="3">
    <location>
        <begin position="2"/>
        <end position="48"/>
    </location>
</feature>
<dbReference type="RefSeq" id="XP_043007343.1">
    <property type="nucleotide sequence ID" value="XM_043154885.1"/>
</dbReference>
<dbReference type="GO" id="GO:0005576">
    <property type="term" value="C:extracellular region"/>
    <property type="evidence" value="ECO:0007669"/>
    <property type="project" value="InterPro"/>
</dbReference>
<dbReference type="PANTHER" id="PTHR31649">
    <property type="entry name" value="AGAP009604-PA"/>
    <property type="match status" value="1"/>
</dbReference>
<dbReference type="Gene3D" id="2.10.10.20">
    <property type="entry name" value="Carbohydrate-binding module superfamily 5/12"/>
    <property type="match status" value="1"/>
</dbReference>
<dbReference type="SUPFAM" id="SSF51055">
    <property type="entry name" value="Carbohydrate binding domain"/>
    <property type="match status" value="1"/>
</dbReference>
<keyword evidence="1" id="KW-0378">Hydrolase</keyword>
<dbReference type="EMBL" id="CM032186">
    <property type="protein sequence ID" value="KAG7090873.1"/>
    <property type="molecule type" value="Genomic_DNA"/>
</dbReference>
<dbReference type="InterPro" id="IPR003610">
    <property type="entry name" value="CBM5/12"/>
</dbReference>
<protein>
    <recommendedName>
        <fullName evidence="3">Chitin-binding type-3 domain-containing protein</fullName>
    </recommendedName>
</protein>
<dbReference type="InterPro" id="IPR036573">
    <property type="entry name" value="CBM_sf_5/12"/>
</dbReference>
<dbReference type="OrthoDB" id="2142040at2759"/>
<dbReference type="AlphaFoldDB" id="A0A9P7UR02"/>
<dbReference type="Proteomes" id="UP001049176">
    <property type="component" value="Chromosome 6"/>
</dbReference>
<dbReference type="CDD" id="cd12214">
    <property type="entry name" value="ChiA1_BD"/>
    <property type="match status" value="1"/>
</dbReference>
<sequence>MTAYWEPGTRYNQGDVVIYNGRRYKTIQAHASQSDWTPDVTPALWGVLQDGDHGYEGHSQPRPANYTPPSQHYPAPPAEQSVQIHKEEEKKHWYDIDDARKKQLEVGGGLALGLGLLGAGFTAYKHHEKSEEEKKAQVWSVQNWVREAQARRNEWKQCGLTAPAMWIYNEGKDIPNGAITTGQEHDWTLYICRAPMEGGIHIGKASDVFPKGAVIGYDNEEVHLAQYEILVGDMRGLRWLSSSGNFNLQTLGGARPVEGGRDGNGSPLYVARAPHKGAVHPGKVGERINGCLIPYNGKEKEVDQYEVLCYAQ</sequence>
<dbReference type="InterPro" id="IPR006616">
    <property type="entry name" value="DM9_repeat"/>
</dbReference>